<evidence type="ECO:0000256" key="1">
    <source>
        <dbReference type="SAM" id="Coils"/>
    </source>
</evidence>
<feature type="compositionally biased region" description="Low complexity" evidence="2">
    <location>
        <begin position="23"/>
        <end position="40"/>
    </location>
</feature>
<name>A0A218W1X8_PUNGR</name>
<protein>
    <recommendedName>
        <fullName evidence="3">Myb/SANT-like domain-containing protein</fullName>
    </recommendedName>
</protein>
<keyword evidence="1" id="KW-0175">Coiled coil</keyword>
<dbReference type="EMBL" id="PGOL01003078">
    <property type="protein sequence ID" value="PKI43193.1"/>
    <property type="molecule type" value="Genomic_DNA"/>
</dbReference>
<evidence type="ECO:0000313" key="6">
    <source>
        <dbReference type="Proteomes" id="UP000197138"/>
    </source>
</evidence>
<accession>A0A218W1X8</accession>
<dbReference type="InterPro" id="IPR004252">
    <property type="entry name" value="Probable_transposase_24"/>
</dbReference>
<feature type="compositionally biased region" description="Basic residues" evidence="2">
    <location>
        <begin position="597"/>
        <end position="609"/>
    </location>
</feature>
<dbReference type="InterPro" id="IPR024752">
    <property type="entry name" value="Myb/SANT-like_dom"/>
</dbReference>
<dbReference type="Pfam" id="PF12776">
    <property type="entry name" value="Myb_DNA-bind_3"/>
    <property type="match status" value="1"/>
</dbReference>
<feature type="region of interest" description="Disordered" evidence="2">
    <location>
        <begin position="529"/>
        <end position="617"/>
    </location>
</feature>
<feature type="compositionally biased region" description="Acidic residues" evidence="2">
    <location>
        <begin position="540"/>
        <end position="552"/>
    </location>
</feature>
<reference evidence="6" key="1">
    <citation type="journal article" date="2017" name="Plant J.">
        <title>The pomegranate (Punica granatum L.) genome and the genomics of punicalagin biosynthesis.</title>
        <authorList>
            <person name="Qin G."/>
            <person name="Xu C."/>
            <person name="Ming R."/>
            <person name="Tang H."/>
            <person name="Guyot R."/>
            <person name="Kramer E.M."/>
            <person name="Hu Y."/>
            <person name="Yi X."/>
            <person name="Qi Y."/>
            <person name="Xu X."/>
            <person name="Gao Z."/>
            <person name="Pan H."/>
            <person name="Jian J."/>
            <person name="Tian Y."/>
            <person name="Yue Z."/>
            <person name="Xu Y."/>
        </authorList>
    </citation>
    <scope>NUCLEOTIDE SEQUENCE [LARGE SCALE GENOMIC DNA]</scope>
    <source>
        <strain evidence="6">cv. Dabenzi</strain>
    </source>
</reference>
<proteinExistence type="predicted"/>
<comment type="caution">
    <text evidence="4">The sequence shown here is derived from an EMBL/GenBank/DDBJ whole genome shotgun (WGS) entry which is preliminary data.</text>
</comment>
<organism evidence="4 6">
    <name type="scientific">Punica granatum</name>
    <name type="common">Pomegranate</name>
    <dbReference type="NCBI Taxonomy" id="22663"/>
    <lineage>
        <taxon>Eukaryota</taxon>
        <taxon>Viridiplantae</taxon>
        <taxon>Streptophyta</taxon>
        <taxon>Embryophyta</taxon>
        <taxon>Tracheophyta</taxon>
        <taxon>Spermatophyta</taxon>
        <taxon>Magnoliopsida</taxon>
        <taxon>eudicotyledons</taxon>
        <taxon>Gunneridae</taxon>
        <taxon>Pentapetalae</taxon>
        <taxon>rosids</taxon>
        <taxon>malvids</taxon>
        <taxon>Myrtales</taxon>
        <taxon>Lythraceae</taxon>
        <taxon>Punica</taxon>
    </lineage>
</organism>
<feature type="coiled-coil region" evidence="1">
    <location>
        <begin position="328"/>
        <end position="355"/>
    </location>
</feature>
<dbReference type="Proteomes" id="UP000197138">
    <property type="component" value="Unassembled WGS sequence"/>
</dbReference>
<feature type="domain" description="Myb/SANT-like" evidence="3">
    <location>
        <begin position="397"/>
        <end position="489"/>
    </location>
</feature>
<dbReference type="OrthoDB" id="4955136at2759"/>
<evidence type="ECO:0000256" key="2">
    <source>
        <dbReference type="SAM" id="MobiDB-lite"/>
    </source>
</evidence>
<gene>
    <name evidence="4" type="ORF">CDL15_Pgr002659</name>
    <name evidence="5" type="ORF">CRG98_036418</name>
</gene>
<reference evidence="4" key="2">
    <citation type="submission" date="2017-06" db="EMBL/GenBank/DDBJ databases">
        <title>The pomegranate genome and the genomics of punicalagin biosynthesis.</title>
        <authorList>
            <person name="Xu C."/>
        </authorList>
    </citation>
    <scope>NUCLEOTIDE SEQUENCE [LARGE SCALE GENOMIC DNA]</scope>
    <source>
        <tissue evidence="4">Fresh leaf</tissue>
    </source>
</reference>
<reference evidence="5 7" key="3">
    <citation type="submission" date="2017-11" db="EMBL/GenBank/DDBJ databases">
        <title>De-novo sequencing of pomegranate (Punica granatum L.) genome.</title>
        <authorList>
            <person name="Akparov Z."/>
            <person name="Amiraslanov A."/>
            <person name="Hajiyeva S."/>
            <person name="Abbasov M."/>
            <person name="Kaur K."/>
            <person name="Hamwieh A."/>
            <person name="Solovyev V."/>
            <person name="Salamov A."/>
            <person name="Braich B."/>
            <person name="Kosarev P."/>
            <person name="Mahmoud A."/>
            <person name="Hajiyev E."/>
            <person name="Babayeva S."/>
            <person name="Izzatullayeva V."/>
            <person name="Mammadov A."/>
            <person name="Mammadov A."/>
            <person name="Sharifova S."/>
            <person name="Ojaghi J."/>
            <person name="Eynullazada K."/>
            <person name="Bayramov B."/>
            <person name="Abdulazimova A."/>
            <person name="Shahmuradov I."/>
        </authorList>
    </citation>
    <scope>NUCLEOTIDE SEQUENCE [LARGE SCALE GENOMIC DNA]</scope>
    <source>
        <strain evidence="5">AG2017</strain>
        <strain evidence="7">cv. AG2017</strain>
        <tissue evidence="5">Leaf</tissue>
    </source>
</reference>
<dbReference type="PANTHER" id="PTHR33144">
    <property type="entry name" value="OS10G0409366 PROTEIN-RELATED"/>
    <property type="match status" value="1"/>
</dbReference>
<evidence type="ECO:0000313" key="5">
    <source>
        <dbReference type="EMBL" id="PKI43193.1"/>
    </source>
</evidence>
<dbReference type="Pfam" id="PF03004">
    <property type="entry name" value="Transposase_24"/>
    <property type="match status" value="1"/>
</dbReference>
<feature type="region of interest" description="Disordered" evidence="2">
    <location>
        <begin position="1"/>
        <end position="40"/>
    </location>
</feature>
<dbReference type="STRING" id="22663.A0A218W1X8"/>
<dbReference type="PANTHER" id="PTHR33144:SF46">
    <property type="entry name" value="OS04G0610000 PROTEIN"/>
    <property type="match status" value="1"/>
</dbReference>
<evidence type="ECO:0000313" key="4">
    <source>
        <dbReference type="EMBL" id="OWM66864.1"/>
    </source>
</evidence>
<dbReference type="GeneID" id="116188293"/>
<dbReference type="Proteomes" id="UP000233551">
    <property type="component" value="Unassembled WGS sequence"/>
</dbReference>
<dbReference type="AlphaFoldDB" id="A0A218W1X8"/>
<keyword evidence="7" id="KW-1185">Reference proteome</keyword>
<dbReference type="EMBL" id="MTKT01005527">
    <property type="protein sequence ID" value="OWM66864.1"/>
    <property type="molecule type" value="Genomic_DNA"/>
</dbReference>
<evidence type="ECO:0000313" key="7">
    <source>
        <dbReference type="Proteomes" id="UP000233551"/>
    </source>
</evidence>
<evidence type="ECO:0000259" key="3">
    <source>
        <dbReference type="Pfam" id="PF12776"/>
    </source>
</evidence>
<sequence length="707" mass="80844">MRTRRLSVVPVPPETPQPGQRNSSSSSEPSSPSSPSSPLSVEAISALQLESNGGTKRKRGRGPTLMRDLWGLQDDERKVVSFNSFGQPNDPENSSKLANFLGTIARDGTHAPLHYLTWRKMPGHHKEEMVKLVKLKFEIPAGDEDFILRSISKKWRNWKSTVKKMYFDPMLSVEEQLQNVPDRVEADQWKELLTYWSSEVGKDASKRNKEIRKRQKMVHRMGTRSFAVIREITQEKLGRDPSRADMFMTCYAKSDGTPVNEVAGEKIEKMKEILAQDAQGSTSVDGNDVYTKVMGKDKPGFLRIYGLGVSDSDVRGSMPSRSKCYTMAMKYKSALESIERQYGELNKKLEVLQSRENSGNPANSGVQTASMNHQNHFLASTSDSRALQVPISCEAFWSSQLVEVFCKLCIERIDRGQCPGTQFTEKMWEIIASKFEVQTGRKYDKDQLQSKWNSLKGEWEKWKQLIDGETELGWDSQKKTVNATDEWWVRKIQLNPEFRSFRTEGIPPDLEVLLDRMFMNVVSTGYIPWVPSQDTPPNFNDDDMSNYNDEDMSNYNDVVPSDSGDDNLNDNKDVGESIGELGSKKAKKQVELNRLSSRLKGKKKKKKKLQGTSKRSKQLDRLYSAVESKSIIPSQIPPEPLDPSHVTYSEIMEMLGTMPEIEQNDELHFFALDHLKDRLNQMIFKNLKSSEKRVNWLKHEFKKQNHR</sequence>